<organism evidence="1">
    <name type="scientific">Anguilla anguilla</name>
    <name type="common">European freshwater eel</name>
    <name type="synonym">Muraena anguilla</name>
    <dbReference type="NCBI Taxonomy" id="7936"/>
    <lineage>
        <taxon>Eukaryota</taxon>
        <taxon>Metazoa</taxon>
        <taxon>Chordata</taxon>
        <taxon>Craniata</taxon>
        <taxon>Vertebrata</taxon>
        <taxon>Euteleostomi</taxon>
        <taxon>Actinopterygii</taxon>
        <taxon>Neopterygii</taxon>
        <taxon>Teleostei</taxon>
        <taxon>Anguilliformes</taxon>
        <taxon>Anguillidae</taxon>
        <taxon>Anguilla</taxon>
    </lineage>
</organism>
<proteinExistence type="predicted"/>
<evidence type="ECO:0000313" key="1">
    <source>
        <dbReference type="EMBL" id="JAI00836.1"/>
    </source>
</evidence>
<dbReference type="EMBL" id="GBXM01007742">
    <property type="protein sequence ID" value="JAI00836.1"/>
    <property type="molecule type" value="Transcribed_RNA"/>
</dbReference>
<protein>
    <submittedName>
        <fullName evidence="1">Uncharacterized protein</fullName>
    </submittedName>
</protein>
<accession>A0A0E9XG83</accession>
<reference evidence="1" key="1">
    <citation type="submission" date="2014-11" db="EMBL/GenBank/DDBJ databases">
        <authorList>
            <person name="Amaro Gonzalez C."/>
        </authorList>
    </citation>
    <scope>NUCLEOTIDE SEQUENCE</scope>
</reference>
<reference evidence="1" key="2">
    <citation type="journal article" date="2015" name="Fish Shellfish Immunol.">
        <title>Early steps in the European eel (Anguilla anguilla)-Vibrio vulnificus interaction in the gills: Role of the RtxA13 toxin.</title>
        <authorList>
            <person name="Callol A."/>
            <person name="Pajuelo D."/>
            <person name="Ebbesson L."/>
            <person name="Teles M."/>
            <person name="MacKenzie S."/>
            <person name="Amaro C."/>
        </authorList>
    </citation>
    <scope>NUCLEOTIDE SEQUENCE</scope>
</reference>
<dbReference type="AlphaFoldDB" id="A0A0E9XG83"/>
<name>A0A0E9XG83_ANGAN</name>
<sequence>MLPLQSLCWFSLPVSRCHRFNTFNVKVCF</sequence>